<dbReference type="Proteomes" id="UP000297597">
    <property type="component" value="Unassembled WGS sequence"/>
</dbReference>
<evidence type="ECO:0000313" key="9">
    <source>
        <dbReference type="EMBL" id="TEB13459.1"/>
    </source>
</evidence>
<reference evidence="9 10" key="1">
    <citation type="journal article" date="2018" name="Environ. Microbiol.">
        <title>Novel energy conservation strategies and behaviour of Pelotomaculum schinkii driving syntrophic propionate catabolism.</title>
        <authorList>
            <person name="Hidalgo-Ahumada C.A.P."/>
            <person name="Nobu M.K."/>
            <person name="Narihiro T."/>
            <person name="Tamaki H."/>
            <person name="Liu W.T."/>
            <person name="Kamagata Y."/>
            <person name="Stams A.J.M."/>
            <person name="Imachi H."/>
            <person name="Sousa D.Z."/>
        </authorList>
    </citation>
    <scope>NUCLEOTIDE SEQUENCE [LARGE SCALE GENOMIC DNA]</scope>
    <source>
        <strain evidence="9 10">MGP</strain>
    </source>
</reference>
<dbReference type="Gene3D" id="1.20.1540.10">
    <property type="entry name" value="Rhomboid-like"/>
    <property type="match status" value="1"/>
</dbReference>
<dbReference type="AlphaFoldDB" id="A0A4Y7RXL4"/>
<dbReference type="RefSeq" id="WP_192902728.1">
    <property type="nucleotide sequence ID" value="NZ_QFFZ01000002.1"/>
</dbReference>
<organism evidence="9 10">
    <name type="scientific">Pelotomaculum propionicicum</name>
    <dbReference type="NCBI Taxonomy" id="258475"/>
    <lineage>
        <taxon>Bacteria</taxon>
        <taxon>Bacillati</taxon>
        <taxon>Bacillota</taxon>
        <taxon>Clostridia</taxon>
        <taxon>Eubacteriales</taxon>
        <taxon>Desulfotomaculaceae</taxon>
        <taxon>Pelotomaculum</taxon>
    </lineage>
</organism>
<dbReference type="Pfam" id="PF01694">
    <property type="entry name" value="Rhomboid"/>
    <property type="match status" value="1"/>
</dbReference>
<keyword evidence="6 7" id="KW-0472">Membrane</keyword>
<dbReference type="InterPro" id="IPR035952">
    <property type="entry name" value="Rhomboid-like_sf"/>
</dbReference>
<dbReference type="InterPro" id="IPR022764">
    <property type="entry name" value="Peptidase_S54_rhomboid_dom"/>
</dbReference>
<feature type="transmembrane region" description="Helical" evidence="7">
    <location>
        <begin position="196"/>
        <end position="214"/>
    </location>
</feature>
<feature type="transmembrane region" description="Helical" evidence="7">
    <location>
        <begin position="12"/>
        <end position="30"/>
    </location>
</feature>
<evidence type="ECO:0000256" key="5">
    <source>
        <dbReference type="ARBA" id="ARBA00022989"/>
    </source>
</evidence>
<protein>
    <recommendedName>
        <fullName evidence="8">Peptidase S54 rhomboid domain-containing protein</fullName>
    </recommendedName>
</protein>
<feature type="domain" description="Peptidase S54 rhomboid" evidence="8">
    <location>
        <begin position="60"/>
        <end position="212"/>
    </location>
</feature>
<evidence type="ECO:0000256" key="7">
    <source>
        <dbReference type="SAM" id="Phobius"/>
    </source>
</evidence>
<dbReference type="GO" id="GO:0016020">
    <property type="term" value="C:membrane"/>
    <property type="evidence" value="ECO:0007669"/>
    <property type="project" value="UniProtKB-SubCell"/>
</dbReference>
<evidence type="ECO:0000256" key="2">
    <source>
        <dbReference type="ARBA" id="ARBA00022475"/>
    </source>
</evidence>
<gene>
    <name evidence="9" type="ORF">Pmgp_00353</name>
</gene>
<sequence length="222" mass="24403">MIPLKDNIPSSTFPIVNVLLIITNLVVFGYQLSMGRHVDQFIYTHAVIPAQIVTVGLNADQLARLTATMFFHGGWLHVLSNMLYLWIFGDNVEDRMGHFKYLVFYLLTGYLATIAHILSSPASKTPLIGASGAIAGVLGAYLILFPRARVLTLVFLFIFIPIVPIPAVVFLGIWFFLQILSGTASLSAQAAQGVAYWAHIGGFVAGALLVKFFATRKQTVRY</sequence>
<dbReference type="SUPFAM" id="SSF144091">
    <property type="entry name" value="Rhomboid-like"/>
    <property type="match status" value="1"/>
</dbReference>
<comment type="subcellular location">
    <subcellularLocation>
        <location evidence="1">Membrane</location>
        <topology evidence="1">Multi-pass membrane protein</topology>
    </subcellularLocation>
</comment>
<dbReference type="PANTHER" id="PTHR43066:SF26">
    <property type="entry name" value="RHOMBOID PROTEASE GLPG"/>
    <property type="match status" value="1"/>
</dbReference>
<feature type="transmembrane region" description="Helical" evidence="7">
    <location>
        <begin position="65"/>
        <end position="87"/>
    </location>
</feature>
<keyword evidence="10" id="KW-1185">Reference proteome</keyword>
<evidence type="ECO:0000313" key="10">
    <source>
        <dbReference type="Proteomes" id="UP000297597"/>
    </source>
</evidence>
<feature type="transmembrane region" description="Helical" evidence="7">
    <location>
        <begin position="99"/>
        <end position="119"/>
    </location>
</feature>
<dbReference type="EMBL" id="QFFZ01000002">
    <property type="protein sequence ID" value="TEB13459.1"/>
    <property type="molecule type" value="Genomic_DNA"/>
</dbReference>
<comment type="caution">
    <text evidence="9">The sequence shown here is derived from an EMBL/GenBank/DDBJ whole genome shotgun (WGS) entry which is preliminary data.</text>
</comment>
<evidence type="ECO:0000256" key="3">
    <source>
        <dbReference type="ARBA" id="ARBA00022519"/>
    </source>
</evidence>
<keyword evidence="3" id="KW-0997">Cell inner membrane</keyword>
<feature type="transmembrane region" description="Helical" evidence="7">
    <location>
        <begin position="125"/>
        <end position="144"/>
    </location>
</feature>
<keyword evidence="2" id="KW-1003">Cell membrane</keyword>
<evidence type="ECO:0000256" key="6">
    <source>
        <dbReference type="ARBA" id="ARBA00023136"/>
    </source>
</evidence>
<name>A0A4Y7RXL4_9FIRM</name>
<accession>A0A4Y7RXL4</accession>
<dbReference type="FunFam" id="1.20.1540.10:FF:000027">
    <property type="entry name" value="Rhomboid family intramembrane serine protease"/>
    <property type="match status" value="1"/>
</dbReference>
<evidence type="ECO:0000259" key="8">
    <source>
        <dbReference type="Pfam" id="PF01694"/>
    </source>
</evidence>
<evidence type="ECO:0000256" key="4">
    <source>
        <dbReference type="ARBA" id="ARBA00022692"/>
    </source>
</evidence>
<feature type="transmembrane region" description="Helical" evidence="7">
    <location>
        <begin position="151"/>
        <end position="176"/>
    </location>
</feature>
<keyword evidence="5 7" id="KW-1133">Transmembrane helix</keyword>
<dbReference type="PANTHER" id="PTHR43066">
    <property type="entry name" value="RHOMBOID-RELATED PROTEIN"/>
    <property type="match status" value="1"/>
</dbReference>
<keyword evidence="4 7" id="KW-0812">Transmembrane</keyword>
<dbReference type="GO" id="GO:0004252">
    <property type="term" value="F:serine-type endopeptidase activity"/>
    <property type="evidence" value="ECO:0007669"/>
    <property type="project" value="InterPro"/>
</dbReference>
<proteinExistence type="predicted"/>
<evidence type="ECO:0000256" key="1">
    <source>
        <dbReference type="ARBA" id="ARBA00004141"/>
    </source>
</evidence>